<dbReference type="Pfam" id="PF07642">
    <property type="entry name" value="BBP2"/>
    <property type="match status" value="1"/>
</dbReference>
<comment type="caution">
    <text evidence="2">The sequence shown here is derived from an EMBL/GenBank/DDBJ whole genome shotgun (WGS) entry which is preliminary data.</text>
</comment>
<feature type="chain" id="PRO_5001695749" description="Outer membrane protein" evidence="1">
    <location>
        <begin position="19"/>
        <end position="348"/>
    </location>
</feature>
<evidence type="ECO:0008006" key="4">
    <source>
        <dbReference type="Google" id="ProtNLM"/>
    </source>
</evidence>
<gene>
    <name evidence="2" type="ORF">EL17_03245</name>
</gene>
<dbReference type="RefSeq" id="WP_035070840.1">
    <property type="nucleotide sequence ID" value="NZ_JMIH01000014.1"/>
</dbReference>
<dbReference type="OrthoDB" id="103154at2"/>
<evidence type="ECO:0000313" key="2">
    <source>
        <dbReference type="EMBL" id="KEO74705.1"/>
    </source>
</evidence>
<dbReference type="InterPro" id="IPR011486">
    <property type="entry name" value="BBP2"/>
</dbReference>
<keyword evidence="3" id="KW-1185">Reference proteome</keyword>
<evidence type="ECO:0000313" key="3">
    <source>
        <dbReference type="Proteomes" id="UP000027821"/>
    </source>
</evidence>
<dbReference type="AlphaFoldDB" id="A0A074L2L3"/>
<keyword evidence="1" id="KW-0732">Signal</keyword>
<proteinExistence type="predicted"/>
<organism evidence="2 3">
    <name type="scientific">Anditalea andensis</name>
    <dbReference type="NCBI Taxonomy" id="1048983"/>
    <lineage>
        <taxon>Bacteria</taxon>
        <taxon>Pseudomonadati</taxon>
        <taxon>Bacteroidota</taxon>
        <taxon>Cytophagia</taxon>
        <taxon>Cytophagales</taxon>
        <taxon>Cytophagaceae</taxon>
        <taxon>Anditalea</taxon>
    </lineage>
</organism>
<protein>
    <recommendedName>
        <fullName evidence="4">Outer membrane protein</fullName>
    </recommendedName>
</protein>
<accession>A0A074L2L3</accession>
<dbReference type="EMBL" id="JMIH01000014">
    <property type="protein sequence ID" value="KEO74705.1"/>
    <property type="molecule type" value="Genomic_DNA"/>
</dbReference>
<dbReference type="Proteomes" id="UP000027821">
    <property type="component" value="Unassembled WGS sequence"/>
</dbReference>
<evidence type="ECO:0000256" key="1">
    <source>
        <dbReference type="SAM" id="SignalP"/>
    </source>
</evidence>
<dbReference type="eggNOG" id="ENOG502Z88H">
    <property type="taxonomic scope" value="Bacteria"/>
</dbReference>
<name>A0A074L2L3_9BACT</name>
<reference evidence="2 3" key="1">
    <citation type="submission" date="2014-04" db="EMBL/GenBank/DDBJ databases">
        <title>Characterization and application of a salt tolerant electro-active bacterium.</title>
        <authorList>
            <person name="Yang L."/>
            <person name="Wei S."/>
            <person name="Tay Q.X.M."/>
        </authorList>
    </citation>
    <scope>NUCLEOTIDE SEQUENCE [LARGE SCALE GENOMIC DNA]</scope>
    <source>
        <strain evidence="2 3">LY1</strain>
    </source>
</reference>
<dbReference type="STRING" id="1048983.EL17_03245"/>
<sequence length="348" mass="40036">MRCLLVFLFSIIAFSSNAQIFSSGGWEVSGYIETYYTYDLNQPEDHLRPDFLFNFKRHNEFSVNLAFLRAAYSEDNIRGNLALMTGTYAQYNLADEPAWAQMVYEASVGVKLLDNLWLDVGIMPSHIGFESAEGMETWHLSRSLLAENSPYFLTGGRLSYAWNENLDLTLWLANGWQNVQRTERNQSLGLGAGINYRPMDGMIINYSNYYGNEYPQTLYLPRFYNNFYTMYSFNGWGITFGADYGIESTINTELNQWYGATLSLRRKFFDHLYIASRVDYYSDKKGVILNNGMEVTGLSMNLDYEVTERALARIEFRQFFSPDPVYDLPAGKFSRGNSAINTSLAIRF</sequence>
<feature type="signal peptide" evidence="1">
    <location>
        <begin position="1"/>
        <end position="18"/>
    </location>
</feature>